<keyword evidence="6 7" id="KW-0742">SOS response</keyword>
<evidence type="ECO:0000256" key="5">
    <source>
        <dbReference type="ARBA" id="ARBA00023204"/>
    </source>
</evidence>
<dbReference type="InterPro" id="IPR050066">
    <property type="entry name" value="UvrABC_protein_C"/>
</dbReference>
<dbReference type="InterPro" id="IPR035901">
    <property type="entry name" value="GIY-YIG_endonuc_sf"/>
</dbReference>
<dbReference type="SUPFAM" id="SSF47781">
    <property type="entry name" value="RuvA domain 2-like"/>
    <property type="match status" value="1"/>
</dbReference>
<dbReference type="InterPro" id="IPR001943">
    <property type="entry name" value="UVR_dom"/>
</dbReference>
<protein>
    <recommendedName>
        <fullName evidence="7">UvrABC system protein C</fullName>
        <shortName evidence="7">Protein UvrC</shortName>
    </recommendedName>
    <alternativeName>
        <fullName evidence="7">Excinuclease ABC subunit C</fullName>
    </alternativeName>
</protein>
<dbReference type="PROSITE" id="PS50151">
    <property type="entry name" value="UVR"/>
    <property type="match status" value="1"/>
</dbReference>
<dbReference type="Pfam" id="PF22920">
    <property type="entry name" value="UvrC_RNaseH"/>
    <property type="match status" value="1"/>
</dbReference>
<dbReference type="PANTHER" id="PTHR30562:SF1">
    <property type="entry name" value="UVRABC SYSTEM PROTEIN C"/>
    <property type="match status" value="1"/>
</dbReference>
<evidence type="ECO:0000313" key="11">
    <source>
        <dbReference type="EMBL" id="GAA0852289.1"/>
    </source>
</evidence>
<evidence type="ECO:0000256" key="3">
    <source>
        <dbReference type="ARBA" id="ARBA00022769"/>
    </source>
</evidence>
<dbReference type="PANTHER" id="PTHR30562">
    <property type="entry name" value="UVRC/OXIDOREDUCTASE"/>
    <property type="match status" value="1"/>
</dbReference>
<evidence type="ECO:0000256" key="7">
    <source>
        <dbReference type="HAMAP-Rule" id="MF_00203"/>
    </source>
</evidence>
<feature type="domain" description="GIY-YIG" evidence="9">
    <location>
        <begin position="26"/>
        <end position="104"/>
    </location>
</feature>
<evidence type="ECO:0000313" key="12">
    <source>
        <dbReference type="Proteomes" id="UP001500359"/>
    </source>
</evidence>
<gene>
    <name evidence="7 11" type="primary">uvrC</name>
    <name evidence="11" type="ORF">GCM10009114_01790</name>
</gene>
<feature type="domain" description="UVR" evidence="8">
    <location>
        <begin position="214"/>
        <end position="249"/>
    </location>
</feature>
<dbReference type="Gene3D" id="1.10.150.20">
    <property type="entry name" value="5' to 3' exonuclease, C-terminal subdomain"/>
    <property type="match status" value="1"/>
</dbReference>
<dbReference type="InterPro" id="IPR003583">
    <property type="entry name" value="Hlx-hairpin-Hlx_DNA-bd_motif"/>
</dbReference>
<keyword evidence="12" id="KW-1185">Reference proteome</keyword>
<dbReference type="HAMAP" id="MF_00203">
    <property type="entry name" value="UvrC"/>
    <property type="match status" value="1"/>
</dbReference>
<evidence type="ECO:0000256" key="4">
    <source>
        <dbReference type="ARBA" id="ARBA00022881"/>
    </source>
</evidence>
<feature type="domain" description="UvrC family homology region profile" evidence="10">
    <location>
        <begin position="264"/>
        <end position="488"/>
    </location>
</feature>
<dbReference type="Gene3D" id="3.30.420.340">
    <property type="entry name" value="UvrC, RNAse H endonuclease domain"/>
    <property type="match status" value="1"/>
</dbReference>
<comment type="subcellular location">
    <subcellularLocation>
        <location evidence="7">Cytoplasm</location>
    </subcellularLocation>
</comment>
<dbReference type="InterPro" id="IPR010994">
    <property type="entry name" value="RuvA_2-like"/>
</dbReference>
<comment type="caution">
    <text evidence="11">The sequence shown here is derived from an EMBL/GenBank/DDBJ whole genome shotgun (WGS) entry which is preliminary data.</text>
</comment>
<evidence type="ECO:0000256" key="1">
    <source>
        <dbReference type="ARBA" id="ARBA00022490"/>
    </source>
</evidence>
<dbReference type="SMART" id="SM00465">
    <property type="entry name" value="GIYc"/>
    <property type="match status" value="1"/>
</dbReference>
<dbReference type="SMART" id="SM00278">
    <property type="entry name" value="HhH1"/>
    <property type="match status" value="2"/>
</dbReference>
<dbReference type="SUPFAM" id="SSF82771">
    <property type="entry name" value="GIY-YIG endonuclease"/>
    <property type="match status" value="1"/>
</dbReference>
<dbReference type="InterPro" id="IPR004791">
    <property type="entry name" value="UvrC"/>
</dbReference>
<organism evidence="11 12">
    <name type="scientific">Aliiglaciecola litoralis</name>
    <dbReference type="NCBI Taxonomy" id="582857"/>
    <lineage>
        <taxon>Bacteria</taxon>
        <taxon>Pseudomonadati</taxon>
        <taxon>Pseudomonadota</taxon>
        <taxon>Gammaproteobacteria</taxon>
        <taxon>Alteromonadales</taxon>
        <taxon>Alteromonadaceae</taxon>
        <taxon>Aliiglaciecola</taxon>
    </lineage>
</organism>
<dbReference type="NCBIfam" id="TIGR00194">
    <property type="entry name" value="uvrC"/>
    <property type="match status" value="1"/>
</dbReference>
<dbReference type="Pfam" id="PF14520">
    <property type="entry name" value="HHH_5"/>
    <property type="match status" value="1"/>
</dbReference>
<dbReference type="InterPro" id="IPR036876">
    <property type="entry name" value="UVR_dom_sf"/>
</dbReference>
<evidence type="ECO:0000256" key="2">
    <source>
        <dbReference type="ARBA" id="ARBA00022763"/>
    </source>
</evidence>
<proteinExistence type="inferred from homology"/>
<sequence>MQESESSKKQVANAFDSAAFLKNLTSKPGVYRMYNDKNEVIYVGKAKNLKKRVASYFRKNLDSIKTRSLVRQIVDMDVTVVNSETEAFILENNFIKKYKPRYNVLLRDDKSYPFIFLSDHQHPRLGLHRGAKKHKGEYFGPYPSTWAVRESLRTMQKLFPIRQCEDSYYRARSRPCLQYQLKRCAGPCVEGLVTDEEYQEQIKLAKLFLKGKNQQVIGSLVDKMEVASSELRFEAAGRYRDQISALNKVQEQQWVSGNEQEMDVLGFVYKNGIASIQGLFIRDNKLLGSKSFFPKVPAQTTPQEILQSFVLQFYLAGNKTIPKQIVIPLGLEDEDAITALLSKEAGHKVQFFKGARDEKKRYLKLAMTNAENALDAKQNQQKSVFARYLELEKVLESEQPIQRMECFDISHTSGQQTVASCVVFNREGPLKADYRRYNIEGITPGDDYAAMAQALGRRYKTGVDETKMPDILFIDGGKGQLAQAEDHFENWKGHKKPLLIGVAKGTSRKAGLETLILAGNHDTIPMSADSPALHLIQHIRDEAHRFAITGHRQRRQKAKRTSVLESVPGVGAKRRQSLLKYMGGIHGVLQASRDEIARVPGISEEMADTIYEHIHS</sequence>
<dbReference type="InterPro" id="IPR001162">
    <property type="entry name" value="UvrC_RNase_H_dom"/>
</dbReference>
<reference evidence="11 12" key="1">
    <citation type="journal article" date="2019" name="Int. J. Syst. Evol. Microbiol.">
        <title>The Global Catalogue of Microorganisms (GCM) 10K type strain sequencing project: providing services to taxonomists for standard genome sequencing and annotation.</title>
        <authorList>
            <consortium name="The Broad Institute Genomics Platform"/>
            <consortium name="The Broad Institute Genome Sequencing Center for Infectious Disease"/>
            <person name="Wu L."/>
            <person name="Ma J."/>
        </authorList>
    </citation>
    <scope>NUCLEOTIDE SEQUENCE [LARGE SCALE GENOMIC DNA]</scope>
    <source>
        <strain evidence="11 12">JCM 15896</strain>
    </source>
</reference>
<dbReference type="Gene3D" id="3.40.1440.10">
    <property type="entry name" value="GIY-YIG endonuclease"/>
    <property type="match status" value="1"/>
</dbReference>
<dbReference type="PROSITE" id="PS50164">
    <property type="entry name" value="GIY_YIG"/>
    <property type="match status" value="1"/>
</dbReference>
<keyword evidence="3 7" id="KW-0228">DNA excision</keyword>
<keyword evidence="4 7" id="KW-0267">Excision nuclease</keyword>
<dbReference type="Pfam" id="PF08459">
    <property type="entry name" value="UvrC_RNaseH_dom"/>
    <property type="match status" value="1"/>
</dbReference>
<dbReference type="InterPro" id="IPR000305">
    <property type="entry name" value="GIY-YIG_endonuc"/>
</dbReference>
<comment type="subunit">
    <text evidence="7">Interacts with UvrB in an incision complex.</text>
</comment>
<name>A0ABN1LC37_9ALTE</name>
<evidence type="ECO:0000259" key="10">
    <source>
        <dbReference type="PROSITE" id="PS50165"/>
    </source>
</evidence>
<evidence type="ECO:0000259" key="9">
    <source>
        <dbReference type="PROSITE" id="PS50164"/>
    </source>
</evidence>
<evidence type="ECO:0000259" key="8">
    <source>
        <dbReference type="PROSITE" id="PS50151"/>
    </source>
</evidence>
<evidence type="ECO:0000256" key="6">
    <source>
        <dbReference type="ARBA" id="ARBA00023236"/>
    </source>
</evidence>
<keyword evidence="1 7" id="KW-0963">Cytoplasm</keyword>
<comment type="function">
    <text evidence="7">The UvrABC repair system catalyzes the recognition and processing of DNA lesions. UvrC both incises the 5' and 3' sides of the lesion. The N-terminal half is responsible for the 3' incision and the C-terminal half is responsible for the 5' incision.</text>
</comment>
<dbReference type="RefSeq" id="WP_343855689.1">
    <property type="nucleotide sequence ID" value="NZ_BAAAFD010000001.1"/>
</dbReference>
<dbReference type="EMBL" id="BAAAFD010000001">
    <property type="protein sequence ID" value="GAA0852289.1"/>
    <property type="molecule type" value="Genomic_DNA"/>
</dbReference>
<dbReference type="PROSITE" id="PS50165">
    <property type="entry name" value="UVRC"/>
    <property type="match status" value="1"/>
</dbReference>
<keyword evidence="5 7" id="KW-0234">DNA repair</keyword>
<dbReference type="InterPro" id="IPR038476">
    <property type="entry name" value="UvrC_RNase_H_dom_sf"/>
</dbReference>
<dbReference type="Pfam" id="PF02151">
    <property type="entry name" value="UVR"/>
    <property type="match status" value="1"/>
</dbReference>
<keyword evidence="2 7" id="KW-0227">DNA damage</keyword>
<dbReference type="InterPro" id="IPR047296">
    <property type="entry name" value="GIY-YIG_UvrC_Cho"/>
</dbReference>
<dbReference type="SUPFAM" id="SSF46600">
    <property type="entry name" value="C-terminal UvrC-binding domain of UvrB"/>
    <property type="match status" value="1"/>
</dbReference>
<dbReference type="Proteomes" id="UP001500359">
    <property type="component" value="Unassembled WGS sequence"/>
</dbReference>
<dbReference type="CDD" id="cd10434">
    <property type="entry name" value="GIY-YIG_UvrC_Cho"/>
    <property type="match status" value="1"/>
</dbReference>
<comment type="similarity">
    <text evidence="7">Belongs to the UvrC family.</text>
</comment>
<accession>A0ABN1LC37</accession>
<dbReference type="Pfam" id="PF01541">
    <property type="entry name" value="GIY-YIG"/>
    <property type="match status" value="1"/>
</dbReference>
<dbReference type="Gene3D" id="4.10.860.10">
    <property type="entry name" value="UVR domain"/>
    <property type="match status" value="1"/>
</dbReference>